<dbReference type="InterPro" id="IPR049191">
    <property type="entry name" value="SutA_RBD"/>
</dbReference>
<feature type="compositionally biased region" description="Polar residues" evidence="1">
    <location>
        <begin position="40"/>
        <end position="49"/>
    </location>
</feature>
<feature type="domain" description="Transcriptional regulator SutA RNAP-binding" evidence="2">
    <location>
        <begin position="16"/>
        <end position="47"/>
    </location>
</feature>
<organism evidence="3 4">
    <name type="scientific">Halopseudomonas phragmitis</name>
    <dbReference type="NCBI Taxonomy" id="1931241"/>
    <lineage>
        <taxon>Bacteria</taxon>
        <taxon>Pseudomonadati</taxon>
        <taxon>Pseudomonadota</taxon>
        <taxon>Gammaproteobacteria</taxon>
        <taxon>Pseudomonadales</taxon>
        <taxon>Pseudomonadaceae</taxon>
        <taxon>Halopseudomonas</taxon>
    </lineage>
</organism>
<name>A0A1V0B5L2_9GAMM</name>
<protein>
    <recommendedName>
        <fullName evidence="2">Transcriptional regulator SutA RNAP-binding domain-containing protein</fullName>
    </recommendedName>
</protein>
<dbReference type="Pfam" id="PF20661">
    <property type="entry name" value="SutA-RBD"/>
    <property type="match status" value="1"/>
</dbReference>
<evidence type="ECO:0000313" key="3">
    <source>
        <dbReference type="EMBL" id="AQZ95223.1"/>
    </source>
</evidence>
<gene>
    <name evidence="3" type="ORF">BVH74_10880</name>
</gene>
<dbReference type="KEGG" id="ppha:BVH74_10880"/>
<evidence type="ECO:0000259" key="2">
    <source>
        <dbReference type="Pfam" id="PF20661"/>
    </source>
</evidence>
<proteinExistence type="predicted"/>
<dbReference type="EMBL" id="CP020100">
    <property type="protein sequence ID" value="AQZ95223.1"/>
    <property type="molecule type" value="Genomic_DNA"/>
</dbReference>
<sequence>MSAKTTASKRKNDAAIATHQSIQDQIDAFLNAGGEIQNIPNGVSGQTWANPHRASKGTR</sequence>
<keyword evidence="4" id="KW-1185">Reference proteome</keyword>
<dbReference type="STRING" id="1931241.BVH74_10880"/>
<accession>A0A1V0B5L2</accession>
<reference evidence="3 4" key="1">
    <citation type="submission" date="2017-03" db="EMBL/GenBank/DDBJ databases">
        <title>Complete genome sequence of the novel DNRA strain Pseudomonas sp. S-6-2 isolated from Chinese polluted river sediment. Journal of Biotechnology.</title>
        <authorList>
            <person name="Li J."/>
            <person name="Xiang F."/>
            <person name="Wang L."/>
            <person name="Xi L."/>
            <person name="Liu J."/>
        </authorList>
    </citation>
    <scope>NUCLEOTIDE SEQUENCE [LARGE SCALE GENOMIC DNA]</scope>
    <source>
        <strain evidence="3 4">S-6-2</strain>
    </source>
</reference>
<dbReference type="AlphaFoldDB" id="A0A1V0B5L2"/>
<dbReference type="Proteomes" id="UP000243488">
    <property type="component" value="Chromosome"/>
</dbReference>
<evidence type="ECO:0000313" key="4">
    <source>
        <dbReference type="Proteomes" id="UP000243488"/>
    </source>
</evidence>
<evidence type="ECO:0000256" key="1">
    <source>
        <dbReference type="SAM" id="MobiDB-lite"/>
    </source>
</evidence>
<feature type="region of interest" description="Disordered" evidence="1">
    <location>
        <begin position="40"/>
        <end position="59"/>
    </location>
</feature>
<dbReference type="RefSeq" id="WP_080050091.1">
    <property type="nucleotide sequence ID" value="NZ_CP020100.1"/>
</dbReference>